<accession>A0ABU5EUI1</accession>
<evidence type="ECO:0000313" key="2">
    <source>
        <dbReference type="Proteomes" id="UP001272242"/>
    </source>
</evidence>
<proteinExistence type="predicted"/>
<comment type="caution">
    <text evidence="1">The sequence shown here is derived from an EMBL/GenBank/DDBJ whole genome shotgun (WGS) entry which is preliminary data.</text>
</comment>
<evidence type="ECO:0000313" key="1">
    <source>
        <dbReference type="EMBL" id="MDY3558781.1"/>
    </source>
</evidence>
<name>A0ABU5EUI1_9BACT</name>
<dbReference type="Proteomes" id="UP001272242">
    <property type="component" value="Unassembled WGS sequence"/>
</dbReference>
<organism evidence="1 2">
    <name type="scientific">Gemmata algarum</name>
    <dbReference type="NCBI Taxonomy" id="2975278"/>
    <lineage>
        <taxon>Bacteria</taxon>
        <taxon>Pseudomonadati</taxon>
        <taxon>Planctomycetota</taxon>
        <taxon>Planctomycetia</taxon>
        <taxon>Gemmatales</taxon>
        <taxon>Gemmataceae</taxon>
        <taxon>Gemmata</taxon>
    </lineage>
</organism>
<dbReference type="RefSeq" id="WP_320685660.1">
    <property type="nucleotide sequence ID" value="NZ_JAXBLV010000056.1"/>
</dbReference>
<keyword evidence="2" id="KW-1185">Reference proteome</keyword>
<protein>
    <recommendedName>
        <fullName evidence="3">SMI1/KNR4 family protein</fullName>
    </recommendedName>
</protein>
<gene>
    <name evidence="1" type="ORF">R5W23_005938</name>
</gene>
<evidence type="ECO:0008006" key="3">
    <source>
        <dbReference type="Google" id="ProtNLM"/>
    </source>
</evidence>
<sequence>MTEAEWLACEDPAEVLEALGTRASARKLRLFACALARTLQVRPTDPRLRAAVDAAEQDADGLLERSQREQAFYDARVAMWELSGRLQVEPLLAGRMSQSIADAPEFQTAFYAIFALDGETENIDQHLAITELGVFPPTTIIAIARDIFGNPFRPVTFFPEWRTDTAVALAGQMYESRDFSAMPVLADALQDAGCDSADILNHCRGPGPHVRGCWVVDLVLGKT</sequence>
<reference evidence="2" key="1">
    <citation type="journal article" date="2023" name="Mar. Drugs">
        <title>Gemmata algarum, a Novel Planctomycete Isolated from an Algal Mat, Displays Antimicrobial Activity.</title>
        <authorList>
            <person name="Kumar G."/>
            <person name="Kallscheuer N."/>
            <person name="Kashif M."/>
            <person name="Ahamad S."/>
            <person name="Jagadeeshwari U."/>
            <person name="Pannikurungottu S."/>
            <person name="Haufschild T."/>
            <person name="Kabuu M."/>
            <person name="Sasikala C."/>
            <person name="Jogler C."/>
            <person name="Ramana C."/>
        </authorList>
    </citation>
    <scope>NUCLEOTIDE SEQUENCE [LARGE SCALE GENOMIC DNA]</scope>
    <source>
        <strain evidence="2">JC673</strain>
    </source>
</reference>
<dbReference type="EMBL" id="JAXBLV010000056">
    <property type="protein sequence ID" value="MDY3558781.1"/>
    <property type="molecule type" value="Genomic_DNA"/>
</dbReference>